<sequence length="96" mass="10209">MLGYLRAALGRIGLGREQSAGDEADATGPDDAESGDGGTDSIWDFIPGRQYGGRHAESGGIARGEQERALQDIERKAEIIEGESDHTDPAVDRNEP</sequence>
<feature type="compositionally biased region" description="Acidic residues" evidence="1">
    <location>
        <begin position="20"/>
        <end position="34"/>
    </location>
</feature>
<accession>A0A1H8H7F2</accession>
<keyword evidence="3" id="KW-1185">Reference proteome</keyword>
<gene>
    <name evidence="2" type="ORF">SAMN05216388_1003311</name>
</gene>
<dbReference type="EMBL" id="FOCX01000003">
    <property type="protein sequence ID" value="SEN52271.1"/>
    <property type="molecule type" value="Genomic_DNA"/>
</dbReference>
<name>A0A1H8H7F2_9EURY</name>
<dbReference type="OrthoDB" id="306439at2157"/>
<dbReference type="Proteomes" id="UP000198775">
    <property type="component" value="Unassembled WGS sequence"/>
</dbReference>
<feature type="region of interest" description="Disordered" evidence="1">
    <location>
        <begin position="13"/>
        <end position="96"/>
    </location>
</feature>
<proteinExistence type="predicted"/>
<evidence type="ECO:0000256" key="1">
    <source>
        <dbReference type="SAM" id="MobiDB-lite"/>
    </source>
</evidence>
<protein>
    <submittedName>
        <fullName evidence="2">Uncharacterized protein</fullName>
    </submittedName>
</protein>
<dbReference type="RefSeq" id="WP_092658380.1">
    <property type="nucleotide sequence ID" value="NZ_FOCX01000003.1"/>
</dbReference>
<feature type="compositionally biased region" description="Basic and acidic residues" evidence="1">
    <location>
        <begin position="64"/>
        <end position="96"/>
    </location>
</feature>
<dbReference type="AlphaFoldDB" id="A0A1H8H7F2"/>
<reference evidence="3" key="1">
    <citation type="submission" date="2016-10" db="EMBL/GenBank/DDBJ databases">
        <authorList>
            <person name="Varghese N."/>
            <person name="Submissions S."/>
        </authorList>
    </citation>
    <scope>NUCLEOTIDE SEQUENCE [LARGE SCALE GENOMIC DNA]</scope>
    <source>
        <strain evidence="3">IBRC-M 10043</strain>
    </source>
</reference>
<evidence type="ECO:0000313" key="2">
    <source>
        <dbReference type="EMBL" id="SEN52271.1"/>
    </source>
</evidence>
<evidence type="ECO:0000313" key="3">
    <source>
        <dbReference type="Proteomes" id="UP000198775"/>
    </source>
</evidence>
<organism evidence="2 3">
    <name type="scientific">Halorientalis persicus</name>
    <dbReference type="NCBI Taxonomy" id="1367881"/>
    <lineage>
        <taxon>Archaea</taxon>
        <taxon>Methanobacteriati</taxon>
        <taxon>Methanobacteriota</taxon>
        <taxon>Stenosarchaea group</taxon>
        <taxon>Halobacteria</taxon>
        <taxon>Halobacteriales</taxon>
        <taxon>Haloarculaceae</taxon>
        <taxon>Halorientalis</taxon>
    </lineage>
</organism>